<evidence type="ECO:0000256" key="1">
    <source>
        <dbReference type="SAM" id="MobiDB-lite"/>
    </source>
</evidence>
<proteinExistence type="predicted"/>
<name>A0ABX2T0A6_9BACL</name>
<evidence type="ECO:0000313" key="3">
    <source>
        <dbReference type="Proteomes" id="UP000531840"/>
    </source>
</evidence>
<sequence length="52" mass="5548">MDYKKLQLDTVLFNSEDIITTSGDSSDPIPEFQPQPVPSPGGQDGDSANVPV</sequence>
<protein>
    <submittedName>
        <fullName evidence="2">Uncharacterized protein</fullName>
    </submittedName>
</protein>
<keyword evidence="3" id="KW-1185">Reference proteome</keyword>
<evidence type="ECO:0000313" key="2">
    <source>
        <dbReference type="EMBL" id="NYS48081.1"/>
    </source>
</evidence>
<organism evidence="2 3">
    <name type="scientific">Gemelliphila palaticanis</name>
    <dbReference type="NCBI Taxonomy" id="81950"/>
    <lineage>
        <taxon>Bacteria</taxon>
        <taxon>Bacillati</taxon>
        <taxon>Bacillota</taxon>
        <taxon>Bacilli</taxon>
        <taxon>Bacillales</taxon>
        <taxon>Gemellaceae</taxon>
        <taxon>Gemelliphila</taxon>
    </lineage>
</organism>
<dbReference type="EMBL" id="JACBYF010000028">
    <property type="protein sequence ID" value="NYS48081.1"/>
    <property type="molecule type" value="Genomic_DNA"/>
</dbReference>
<dbReference type="RefSeq" id="WP_179941863.1">
    <property type="nucleotide sequence ID" value="NZ_JACBYF010000028.1"/>
</dbReference>
<reference evidence="2 3" key="1">
    <citation type="submission" date="2020-07" db="EMBL/GenBank/DDBJ databases">
        <title>MOT database genomes.</title>
        <authorList>
            <person name="Joseph S."/>
            <person name="Aduse-Opoku J."/>
            <person name="Hashim A."/>
            <person name="Wade W."/>
            <person name="Curtis M."/>
        </authorList>
    </citation>
    <scope>NUCLEOTIDE SEQUENCE [LARGE SCALE GENOMIC DNA]</scope>
    <source>
        <strain evidence="2 3">CIP 106318</strain>
    </source>
</reference>
<feature type="region of interest" description="Disordered" evidence="1">
    <location>
        <begin position="19"/>
        <end position="52"/>
    </location>
</feature>
<comment type="caution">
    <text evidence="2">The sequence shown here is derived from an EMBL/GenBank/DDBJ whole genome shotgun (WGS) entry which is preliminary data.</text>
</comment>
<accession>A0ABX2T0A6</accession>
<gene>
    <name evidence="2" type="ORF">HZY85_07845</name>
</gene>
<dbReference type="Proteomes" id="UP000531840">
    <property type="component" value="Unassembled WGS sequence"/>
</dbReference>